<comment type="catalytic activity">
    <reaction evidence="5">
        <text>Successive hydrolysis of beta-D-glucose units from the non-reducing ends of (1-&gt;3)-beta-D-glucans, releasing alpha-glucose.</text>
        <dbReference type="EC" id="3.2.1.58"/>
    </reaction>
</comment>
<dbReference type="GO" id="GO:0005576">
    <property type="term" value="C:extracellular region"/>
    <property type="evidence" value="ECO:0007669"/>
    <property type="project" value="TreeGrafter"/>
</dbReference>
<dbReference type="SUPFAM" id="SSF51445">
    <property type="entry name" value="(Trans)glycosidases"/>
    <property type="match status" value="1"/>
</dbReference>
<dbReference type="EC" id="3.2.1.58" evidence="6"/>
<comment type="caution">
    <text evidence="10">The sequence shown here is derived from an EMBL/GenBank/DDBJ whole genome shotgun (WGS) entry which is preliminary data.</text>
</comment>
<evidence type="ECO:0000256" key="2">
    <source>
        <dbReference type="ARBA" id="ARBA00022801"/>
    </source>
</evidence>
<dbReference type="AlphaFoldDB" id="A0A4V6S143"/>
<name>A0A4V6S143_9AGAM</name>
<evidence type="ECO:0000256" key="5">
    <source>
        <dbReference type="ARBA" id="ARBA00036824"/>
    </source>
</evidence>
<evidence type="ECO:0000256" key="1">
    <source>
        <dbReference type="ARBA" id="ARBA00005641"/>
    </source>
</evidence>
<evidence type="ECO:0000256" key="6">
    <source>
        <dbReference type="ARBA" id="ARBA00038929"/>
    </source>
</evidence>
<dbReference type="InterPro" id="IPR017853">
    <property type="entry name" value="GH"/>
</dbReference>
<gene>
    <name evidence="10" type="ORF">EW145_g5870</name>
</gene>
<dbReference type="FunFam" id="3.20.20.80:FF:000033">
    <property type="entry name" value="Glucan 1,3-beta-glucosidase A"/>
    <property type="match status" value="1"/>
</dbReference>
<reference evidence="10 11" key="1">
    <citation type="submission" date="2019-02" db="EMBL/GenBank/DDBJ databases">
        <title>Genome sequencing of the rare red list fungi Phellinidium pouzarii.</title>
        <authorList>
            <person name="Buettner E."/>
            <person name="Kellner H."/>
        </authorList>
    </citation>
    <scope>NUCLEOTIDE SEQUENCE [LARGE SCALE GENOMIC DNA]</scope>
    <source>
        <strain evidence="10 11">DSM 108285</strain>
    </source>
</reference>
<dbReference type="Pfam" id="PF00150">
    <property type="entry name" value="Cellulase"/>
    <property type="match status" value="1"/>
</dbReference>
<protein>
    <recommendedName>
        <fullName evidence="6">glucan 1,3-beta-glucosidase</fullName>
        <ecNumber evidence="6">3.2.1.58</ecNumber>
    </recommendedName>
</protein>
<dbReference type="GO" id="GO:0009251">
    <property type="term" value="P:glucan catabolic process"/>
    <property type="evidence" value="ECO:0007669"/>
    <property type="project" value="TreeGrafter"/>
</dbReference>
<evidence type="ECO:0000313" key="11">
    <source>
        <dbReference type="Proteomes" id="UP000308199"/>
    </source>
</evidence>
<dbReference type="Gene3D" id="3.20.20.80">
    <property type="entry name" value="Glycosidases"/>
    <property type="match status" value="1"/>
</dbReference>
<dbReference type="GO" id="GO:0009986">
    <property type="term" value="C:cell surface"/>
    <property type="evidence" value="ECO:0007669"/>
    <property type="project" value="TreeGrafter"/>
</dbReference>
<dbReference type="OrthoDB" id="62120at2759"/>
<proteinExistence type="inferred from homology"/>
<keyword evidence="2 7" id="KW-0378">Hydrolase</keyword>
<keyword evidence="11" id="KW-1185">Reference proteome</keyword>
<evidence type="ECO:0000256" key="8">
    <source>
        <dbReference type="SAM" id="SignalP"/>
    </source>
</evidence>
<evidence type="ECO:0000259" key="9">
    <source>
        <dbReference type="Pfam" id="PF00150"/>
    </source>
</evidence>
<keyword evidence="3 7" id="KW-0326">Glycosidase</keyword>
<dbReference type="InterPro" id="IPR050386">
    <property type="entry name" value="Glycosyl_hydrolase_5"/>
</dbReference>
<dbReference type="GO" id="GO:0004338">
    <property type="term" value="F:glucan exo-1,3-beta-glucosidase activity"/>
    <property type="evidence" value="ECO:0007669"/>
    <property type="project" value="UniProtKB-EC"/>
</dbReference>
<accession>A0A4V6S143</accession>
<feature type="signal peptide" evidence="8">
    <location>
        <begin position="1"/>
        <end position="23"/>
    </location>
</feature>
<keyword evidence="8" id="KW-0732">Signal</keyword>
<evidence type="ECO:0000313" key="10">
    <source>
        <dbReference type="EMBL" id="THH03953.1"/>
    </source>
</evidence>
<dbReference type="GO" id="GO:0071555">
    <property type="term" value="P:cell wall organization"/>
    <property type="evidence" value="ECO:0007669"/>
    <property type="project" value="UniProtKB-KW"/>
</dbReference>
<organism evidence="10 11">
    <name type="scientific">Phellinidium pouzarii</name>
    <dbReference type="NCBI Taxonomy" id="167371"/>
    <lineage>
        <taxon>Eukaryota</taxon>
        <taxon>Fungi</taxon>
        <taxon>Dikarya</taxon>
        <taxon>Basidiomycota</taxon>
        <taxon>Agaricomycotina</taxon>
        <taxon>Agaricomycetes</taxon>
        <taxon>Hymenochaetales</taxon>
        <taxon>Hymenochaetaceae</taxon>
        <taxon>Phellinidium</taxon>
    </lineage>
</organism>
<evidence type="ECO:0000256" key="3">
    <source>
        <dbReference type="ARBA" id="ARBA00023295"/>
    </source>
</evidence>
<evidence type="ECO:0000256" key="7">
    <source>
        <dbReference type="RuleBase" id="RU361153"/>
    </source>
</evidence>
<dbReference type="Proteomes" id="UP000308199">
    <property type="component" value="Unassembled WGS sequence"/>
</dbReference>
<feature type="chain" id="PRO_5020367999" description="glucan 1,3-beta-glucosidase" evidence="8">
    <location>
        <begin position="24"/>
        <end position="425"/>
    </location>
</feature>
<dbReference type="PANTHER" id="PTHR31297">
    <property type="entry name" value="GLUCAN ENDO-1,6-BETA-GLUCOSIDASE B"/>
    <property type="match status" value="1"/>
</dbReference>
<dbReference type="InterPro" id="IPR001547">
    <property type="entry name" value="Glyco_hydro_5"/>
</dbReference>
<comment type="similarity">
    <text evidence="1 7">Belongs to the glycosyl hydrolase 5 (cellulase A) family.</text>
</comment>
<dbReference type="PANTHER" id="PTHR31297:SF42">
    <property type="entry name" value="GLYCOSIDE HYDROLASE FAMILY 5 DOMAIN-CONTAINING PROTEIN"/>
    <property type="match status" value="1"/>
</dbReference>
<keyword evidence="4" id="KW-0961">Cell wall biogenesis/degradation</keyword>
<sequence length="425" mass="46857">MPGLFTPLLLGIASAFVVSSVRADSPINPGFPYGSEKVRGVNIGGWLVLEPWITPSLFDNTGNDAIVDEWTFGKLQDRSTAQAALKQHWDTFYTETDFGDIAAAGLNLVRLPIGYWAFEVGPGEPYIQGQLPYLQKAIGWAGKYGLKVVIDLHGAPGSQNGYDNSGERISFPTWHTNATNVARTNAILKTIAEMFTSNPTVVPLIAPLNEPAGYVGADMLQVVKQYWRDSYGSIRYPHNSQESNTVVLIHDAFQTASYWSGFMTPPKFQGVAIDTHIYQVFSNSEVALSQNQHIALACNQSATLKEYDLNVIVGEWAPAITDCATYLNGRGIGARYDGTHSNSRRVGSCTGMSGSADTFSADYKMFLRKFWEAQVTAYETGAGWIQWLWKTEAGTGEEWAYASGLQYGWIPRNPTDRQYPRICPN</sequence>
<dbReference type="EMBL" id="SGPK01000392">
    <property type="protein sequence ID" value="THH03953.1"/>
    <property type="molecule type" value="Genomic_DNA"/>
</dbReference>
<feature type="domain" description="Glycoside hydrolase family 5" evidence="9">
    <location>
        <begin position="81"/>
        <end position="317"/>
    </location>
</feature>
<evidence type="ECO:0000256" key="4">
    <source>
        <dbReference type="ARBA" id="ARBA00023316"/>
    </source>
</evidence>